<evidence type="ECO:0000313" key="2">
    <source>
        <dbReference type="EMBL" id="KAJ3736022.1"/>
    </source>
</evidence>
<proteinExistence type="predicted"/>
<dbReference type="Proteomes" id="UP001176059">
    <property type="component" value="Unassembled WGS sequence"/>
</dbReference>
<evidence type="ECO:0000313" key="3">
    <source>
        <dbReference type="Proteomes" id="UP001176059"/>
    </source>
</evidence>
<feature type="chain" id="PRO_5041325965" description="Secreted protein" evidence="1">
    <location>
        <begin position="16"/>
        <end position="87"/>
    </location>
</feature>
<evidence type="ECO:0008006" key="4">
    <source>
        <dbReference type="Google" id="ProtNLM"/>
    </source>
</evidence>
<keyword evidence="1" id="KW-0732">Signal</keyword>
<organism evidence="2 3">
    <name type="scientific">Lentinula guzmanii</name>
    <dbReference type="NCBI Taxonomy" id="2804957"/>
    <lineage>
        <taxon>Eukaryota</taxon>
        <taxon>Fungi</taxon>
        <taxon>Dikarya</taxon>
        <taxon>Basidiomycota</taxon>
        <taxon>Agaricomycotina</taxon>
        <taxon>Agaricomycetes</taxon>
        <taxon>Agaricomycetidae</taxon>
        <taxon>Agaricales</taxon>
        <taxon>Marasmiineae</taxon>
        <taxon>Omphalotaceae</taxon>
        <taxon>Lentinula</taxon>
    </lineage>
</organism>
<accession>A0AA38N4M2</accession>
<name>A0AA38N4M2_9AGAR</name>
<sequence>MLLLQLFWAVPLTQHSPHFVPLMSKTFHQRMRSHRTLFSNLQCPVRLPKVVDRSLLQRLIVLNSSFLLKCVTSGHWRKVSTMYSFIR</sequence>
<dbReference type="AlphaFoldDB" id="A0AA38N4M2"/>
<protein>
    <recommendedName>
        <fullName evidence="4">Secreted protein</fullName>
    </recommendedName>
</protein>
<comment type="caution">
    <text evidence="2">The sequence shown here is derived from an EMBL/GenBank/DDBJ whole genome shotgun (WGS) entry which is preliminary data.</text>
</comment>
<feature type="signal peptide" evidence="1">
    <location>
        <begin position="1"/>
        <end position="15"/>
    </location>
</feature>
<dbReference type="EMBL" id="JANVFO010000006">
    <property type="protein sequence ID" value="KAJ3736022.1"/>
    <property type="molecule type" value="Genomic_DNA"/>
</dbReference>
<gene>
    <name evidence="2" type="ORF">DFJ43DRAFT_1052987</name>
</gene>
<reference evidence="2" key="1">
    <citation type="submission" date="2022-08" db="EMBL/GenBank/DDBJ databases">
        <authorList>
            <consortium name="DOE Joint Genome Institute"/>
            <person name="Min B."/>
            <person name="Sierra-Patev S."/>
            <person name="Naranjo-Ortiz M."/>
            <person name="Looney B."/>
            <person name="Konkel Z."/>
            <person name="Slot J.C."/>
            <person name="Sakamoto Y."/>
            <person name="Steenwyk J.L."/>
            <person name="Rokas A."/>
            <person name="Carro J."/>
            <person name="Camarero S."/>
            <person name="Ferreira P."/>
            <person name="Molpeceres G."/>
            <person name="Ruiz-duenas F.J."/>
            <person name="Serrano A."/>
            <person name="Henrissat B."/>
            <person name="Drula E."/>
            <person name="Hughes K.W."/>
            <person name="Mata J.L."/>
            <person name="Ishikawa N.K."/>
            <person name="Vargas-Isla R."/>
            <person name="Ushijima S."/>
            <person name="Smith C.A."/>
            <person name="Ahrendt S."/>
            <person name="Andreopoulos W."/>
            <person name="He G."/>
            <person name="LaButti K."/>
            <person name="Lipzen A."/>
            <person name="Ng V."/>
            <person name="Riley R."/>
            <person name="Sandor L."/>
            <person name="Barry K."/>
            <person name="Martinez A.T."/>
            <person name="Xiao Y."/>
            <person name="Gibbons J.G."/>
            <person name="Terashima K."/>
            <person name="Hibbett D.S."/>
            <person name="Grigoriev I.V."/>
        </authorList>
    </citation>
    <scope>NUCLEOTIDE SEQUENCE</scope>
    <source>
        <strain evidence="2">ET3784</strain>
    </source>
</reference>
<reference evidence="2" key="2">
    <citation type="journal article" date="2023" name="Proc. Natl. Acad. Sci. U.S.A.">
        <title>A global phylogenomic analysis of the shiitake genus Lentinula.</title>
        <authorList>
            <person name="Sierra-Patev S."/>
            <person name="Min B."/>
            <person name="Naranjo-Ortiz M."/>
            <person name="Looney B."/>
            <person name="Konkel Z."/>
            <person name="Slot J.C."/>
            <person name="Sakamoto Y."/>
            <person name="Steenwyk J.L."/>
            <person name="Rokas A."/>
            <person name="Carro J."/>
            <person name="Camarero S."/>
            <person name="Ferreira P."/>
            <person name="Molpeceres G."/>
            <person name="Ruiz-Duenas F.J."/>
            <person name="Serrano A."/>
            <person name="Henrissat B."/>
            <person name="Drula E."/>
            <person name="Hughes K.W."/>
            <person name="Mata J.L."/>
            <person name="Ishikawa N.K."/>
            <person name="Vargas-Isla R."/>
            <person name="Ushijima S."/>
            <person name="Smith C.A."/>
            <person name="Donoghue J."/>
            <person name="Ahrendt S."/>
            <person name="Andreopoulos W."/>
            <person name="He G."/>
            <person name="LaButti K."/>
            <person name="Lipzen A."/>
            <person name="Ng V."/>
            <person name="Riley R."/>
            <person name="Sandor L."/>
            <person name="Barry K."/>
            <person name="Martinez A.T."/>
            <person name="Xiao Y."/>
            <person name="Gibbons J.G."/>
            <person name="Terashima K."/>
            <person name="Grigoriev I.V."/>
            <person name="Hibbett D."/>
        </authorList>
    </citation>
    <scope>NUCLEOTIDE SEQUENCE</scope>
    <source>
        <strain evidence="2">ET3784</strain>
    </source>
</reference>
<keyword evidence="3" id="KW-1185">Reference proteome</keyword>
<evidence type="ECO:0000256" key="1">
    <source>
        <dbReference type="SAM" id="SignalP"/>
    </source>
</evidence>